<feature type="domain" description="Laminin EGF-like" evidence="18">
    <location>
        <begin position="1922"/>
        <end position="1974"/>
    </location>
</feature>
<dbReference type="Gene3D" id="2.60.120.260">
    <property type="entry name" value="Galactose-binding domain-like"/>
    <property type="match status" value="2"/>
</dbReference>
<dbReference type="OrthoDB" id="10011303at2759"/>
<feature type="domain" description="Laminin EGF-like" evidence="18">
    <location>
        <begin position="1975"/>
        <end position="2021"/>
    </location>
</feature>
<feature type="disulfide bond" evidence="14">
    <location>
        <begin position="486"/>
        <end position="495"/>
    </location>
</feature>
<evidence type="ECO:0000256" key="13">
    <source>
        <dbReference type="PROSITE-ProRule" id="PRU00122"/>
    </source>
</evidence>
<dbReference type="GO" id="GO:0007155">
    <property type="term" value="P:cell adhesion"/>
    <property type="evidence" value="ECO:0007669"/>
    <property type="project" value="UniProtKB-KW"/>
</dbReference>
<feature type="disulfide bond" evidence="13">
    <location>
        <begin position="3202"/>
        <end position="3229"/>
    </location>
</feature>
<dbReference type="Gene3D" id="2.60.120.200">
    <property type="match status" value="5"/>
</dbReference>
<keyword evidence="8 15" id="KW-0175">Coiled coil</keyword>
<dbReference type="GO" id="GO:0016477">
    <property type="term" value="P:cell migration"/>
    <property type="evidence" value="ECO:0007669"/>
    <property type="project" value="UniProtKB-ARBA"/>
</dbReference>
<evidence type="ECO:0008006" key="23">
    <source>
        <dbReference type="Google" id="ProtNLM"/>
    </source>
</evidence>
<dbReference type="GO" id="GO:0005102">
    <property type="term" value="F:signaling receptor binding"/>
    <property type="evidence" value="ECO:0007669"/>
    <property type="project" value="InterPro"/>
</dbReference>
<dbReference type="GO" id="GO:0048699">
    <property type="term" value="P:generation of neurons"/>
    <property type="evidence" value="ECO:0007669"/>
    <property type="project" value="UniProtKB-ARBA"/>
</dbReference>
<dbReference type="InterPro" id="IPR000034">
    <property type="entry name" value="Laminin_IV"/>
</dbReference>
<evidence type="ECO:0000256" key="14">
    <source>
        <dbReference type="PROSITE-ProRule" id="PRU00460"/>
    </source>
</evidence>
<dbReference type="FunFam" id="2.10.25.10:FF:000069">
    <property type="entry name" value="Laminin subunit alpha 1"/>
    <property type="match status" value="1"/>
</dbReference>
<feature type="disulfide bond" evidence="14">
    <location>
        <begin position="1518"/>
        <end position="1530"/>
    </location>
</feature>
<keyword evidence="9 14" id="KW-1015">Disulfide bond</keyword>
<dbReference type="PROSITE" id="PS51117">
    <property type="entry name" value="LAMININ_NTER"/>
    <property type="match status" value="1"/>
</dbReference>
<dbReference type="FunFam" id="2.10.25.10:FF:000034">
    <property type="entry name" value="Laminin subunit alpha 3"/>
    <property type="match status" value="1"/>
</dbReference>
<feature type="disulfide bond" evidence="14">
    <location>
        <begin position="1539"/>
        <end position="1548"/>
    </location>
</feature>
<dbReference type="InterPro" id="IPR001791">
    <property type="entry name" value="Laminin_G"/>
</dbReference>
<feature type="disulfide bond" evidence="14">
    <location>
        <begin position="1958"/>
        <end position="1972"/>
    </location>
</feature>
<evidence type="ECO:0000256" key="3">
    <source>
        <dbReference type="ARBA" id="ARBA00022530"/>
    </source>
</evidence>
<feature type="domain" description="Laminin N-terminal" evidence="20">
    <location>
        <begin position="26"/>
        <end position="287"/>
    </location>
</feature>
<feature type="domain" description="Laminin G" evidence="17">
    <location>
        <begin position="2881"/>
        <end position="3053"/>
    </location>
</feature>
<dbReference type="GO" id="GO:0005604">
    <property type="term" value="C:basement membrane"/>
    <property type="evidence" value="ECO:0007669"/>
    <property type="project" value="UniProtKB-SubCell"/>
</dbReference>
<feature type="domain" description="Laminin EGF-like" evidence="18">
    <location>
        <begin position="648"/>
        <end position="692"/>
    </location>
</feature>
<dbReference type="PROSITE" id="PS51115">
    <property type="entry name" value="LAMININ_IVA"/>
    <property type="match status" value="1"/>
</dbReference>
<dbReference type="FunFam" id="2.10.25.10:FF:000074">
    <property type="entry name" value="Laminin subunit alpha"/>
    <property type="match status" value="1"/>
</dbReference>
<feature type="disulfide bond" evidence="14">
    <location>
        <begin position="1946"/>
        <end position="1955"/>
    </location>
</feature>
<keyword evidence="2" id="KW-0964">Secreted</keyword>
<dbReference type="PANTHER" id="PTHR10574">
    <property type="entry name" value="NETRIN/LAMININ-RELATED"/>
    <property type="match status" value="1"/>
</dbReference>
<feature type="domain" description="Laminin EGF-like" evidence="18">
    <location>
        <begin position="465"/>
        <end position="510"/>
    </location>
</feature>
<feature type="domain" description="Laminin IV type A" evidence="19">
    <location>
        <begin position="1589"/>
        <end position="1794"/>
    </location>
</feature>
<feature type="disulfide bond" evidence="14">
    <location>
        <begin position="648"/>
        <end position="660"/>
    </location>
</feature>
<dbReference type="CDD" id="cd00110">
    <property type="entry name" value="LamG"/>
    <property type="match status" value="5"/>
</dbReference>
<dbReference type="FunFam" id="2.10.25.10:FF:000388">
    <property type="entry name" value="Laminin subunit alpha"/>
    <property type="match status" value="1"/>
</dbReference>
<dbReference type="Pfam" id="PF24973">
    <property type="entry name" value="EGF_LMN_ATRN"/>
    <property type="match status" value="1"/>
</dbReference>
<feature type="disulfide bond" evidence="14">
    <location>
        <begin position="1520"/>
        <end position="1537"/>
    </location>
</feature>
<feature type="disulfide bond" evidence="14">
    <location>
        <begin position="603"/>
        <end position="615"/>
    </location>
</feature>
<keyword evidence="11 14" id="KW-0424">Laminin EGF-like domain</keyword>
<dbReference type="GO" id="GO:0120036">
    <property type="term" value="P:plasma membrane bounded cell projection organization"/>
    <property type="evidence" value="ECO:0007669"/>
    <property type="project" value="UniProtKB-ARBA"/>
</dbReference>
<keyword evidence="3" id="KW-0272">Extracellular matrix</keyword>
<accession>A0A9J6C829</accession>
<dbReference type="SMART" id="SM00181">
    <property type="entry name" value="EGF"/>
    <property type="match status" value="9"/>
</dbReference>
<feature type="disulfide bond" evidence="14">
    <location>
        <begin position="771"/>
        <end position="780"/>
    </location>
</feature>
<feature type="disulfide bond" evidence="14">
    <location>
        <begin position="513"/>
        <end position="530"/>
    </location>
</feature>
<dbReference type="Pfam" id="PF06008">
    <property type="entry name" value="Laminin_I"/>
    <property type="match status" value="1"/>
</dbReference>
<keyword evidence="5" id="KW-0677">Repeat</keyword>
<feature type="domain" description="Laminin G" evidence="17">
    <location>
        <begin position="3355"/>
        <end position="3534"/>
    </location>
</feature>
<keyword evidence="6" id="KW-0084">Basement membrane</keyword>
<feature type="disulfide bond" evidence="14">
    <location>
        <begin position="668"/>
        <end position="677"/>
    </location>
</feature>
<dbReference type="PANTHER" id="PTHR10574:SF406">
    <property type="entry name" value="LAMININ SUBUNIT ALPHA 5"/>
    <property type="match status" value="1"/>
</dbReference>
<dbReference type="Gene3D" id="2.10.25.10">
    <property type="entry name" value="Laminin"/>
    <property type="match status" value="21"/>
</dbReference>
<protein>
    <recommendedName>
        <fullName evidence="23">Laminin subunit alpha</fullName>
    </recommendedName>
</protein>
<evidence type="ECO:0000259" key="17">
    <source>
        <dbReference type="PROSITE" id="PS50025"/>
    </source>
</evidence>
<feature type="domain" description="Laminin EGF-like" evidence="18">
    <location>
        <begin position="748"/>
        <end position="800"/>
    </location>
</feature>
<feature type="domain" description="Laminin EGF-like" evidence="18">
    <location>
        <begin position="1379"/>
        <end position="1424"/>
    </location>
</feature>
<evidence type="ECO:0000259" key="20">
    <source>
        <dbReference type="PROSITE" id="PS51117"/>
    </source>
</evidence>
<feature type="domain" description="Laminin G" evidence="17">
    <location>
        <begin position="3060"/>
        <end position="3229"/>
    </location>
</feature>
<dbReference type="GO" id="GO:0045995">
    <property type="term" value="P:regulation of embryonic development"/>
    <property type="evidence" value="ECO:0007669"/>
    <property type="project" value="InterPro"/>
</dbReference>
<keyword evidence="22" id="KW-1185">Reference proteome</keyword>
<dbReference type="PROSITE" id="PS01248">
    <property type="entry name" value="EGF_LAM_1"/>
    <property type="match status" value="6"/>
</dbReference>
<feature type="disulfide bond" evidence="14">
    <location>
        <begin position="578"/>
        <end position="587"/>
    </location>
</feature>
<dbReference type="Pfam" id="PF00052">
    <property type="entry name" value="Laminin_B"/>
    <property type="match status" value="1"/>
</dbReference>
<dbReference type="CDD" id="cd02795">
    <property type="entry name" value="CBM6-CBM35-CBM36_like"/>
    <property type="match status" value="1"/>
</dbReference>
<dbReference type="CDD" id="cd00055">
    <property type="entry name" value="EGF_Lam"/>
    <property type="match status" value="22"/>
</dbReference>
<evidence type="ECO:0000259" key="18">
    <source>
        <dbReference type="PROSITE" id="PS50027"/>
    </source>
</evidence>
<dbReference type="FunFam" id="2.10.25.10:FF:000106">
    <property type="entry name" value="Heparan sulfate proteoglycan 2"/>
    <property type="match status" value="1"/>
</dbReference>
<feature type="disulfide bond" evidence="14">
    <location>
        <begin position="559"/>
        <end position="576"/>
    </location>
</feature>
<evidence type="ECO:0000256" key="6">
    <source>
        <dbReference type="ARBA" id="ARBA00022869"/>
    </source>
</evidence>
<dbReference type="SUPFAM" id="SSF57196">
    <property type="entry name" value="EGF/Laminin"/>
    <property type="match status" value="20"/>
</dbReference>
<dbReference type="InterPro" id="IPR050440">
    <property type="entry name" value="Laminin/Netrin_ECM"/>
</dbReference>
<feature type="coiled-coil region" evidence="15">
    <location>
        <begin position="2429"/>
        <end position="2456"/>
    </location>
</feature>
<dbReference type="FunFam" id="2.10.25.10:FF:000082">
    <property type="entry name" value="Laminin subunit alpha 1"/>
    <property type="match status" value="1"/>
</dbReference>
<dbReference type="SMART" id="SM00136">
    <property type="entry name" value="LamNT"/>
    <property type="match status" value="1"/>
</dbReference>
<keyword evidence="10" id="KW-0325">Glycoprotein</keyword>
<dbReference type="PRINTS" id="PR00011">
    <property type="entry name" value="EGFLAMININ"/>
</dbReference>
<feature type="coiled-coil region" evidence="15">
    <location>
        <begin position="2531"/>
        <end position="2565"/>
    </location>
</feature>
<evidence type="ECO:0000256" key="12">
    <source>
        <dbReference type="ARBA" id="ARBA00065619"/>
    </source>
</evidence>
<dbReference type="Proteomes" id="UP001107558">
    <property type="component" value="Chromosome 2"/>
</dbReference>
<evidence type="ECO:0000256" key="9">
    <source>
        <dbReference type="ARBA" id="ARBA00023157"/>
    </source>
</evidence>
<evidence type="ECO:0000256" key="10">
    <source>
        <dbReference type="ARBA" id="ARBA00023180"/>
    </source>
</evidence>
<feature type="domain" description="Laminin EGF-like" evidence="18">
    <location>
        <begin position="1425"/>
        <end position="1469"/>
    </location>
</feature>
<organism evidence="21 22">
    <name type="scientific">Polypedilum vanderplanki</name>
    <name type="common">Sleeping chironomid midge</name>
    <dbReference type="NCBI Taxonomy" id="319348"/>
    <lineage>
        <taxon>Eukaryota</taxon>
        <taxon>Metazoa</taxon>
        <taxon>Ecdysozoa</taxon>
        <taxon>Arthropoda</taxon>
        <taxon>Hexapoda</taxon>
        <taxon>Insecta</taxon>
        <taxon>Pterygota</taxon>
        <taxon>Neoptera</taxon>
        <taxon>Endopterygota</taxon>
        <taxon>Diptera</taxon>
        <taxon>Nematocera</taxon>
        <taxon>Chironomoidea</taxon>
        <taxon>Chironomidae</taxon>
        <taxon>Chironominae</taxon>
        <taxon>Polypedilum</taxon>
        <taxon>Polypedilum</taxon>
    </lineage>
</organism>
<feature type="disulfide bond" evidence="14">
    <location>
        <begin position="1833"/>
        <end position="1842"/>
    </location>
</feature>
<sequence length="3718" mass="415755">MSGLSHFNNLMALSAILLIILLPLAYSETLTPPYFNLAEGRKITASSTCGVDIDGPELYCKLVGSHTDDQQNQTIAEDQFHFSKGGHVVIQGQQCDYCTAESHPVENAIDGTEKWWQSPPLSRGMKYNEVNLTIDFGQEFHVAYIFIRMGNSPRPGLWTLEKSSDYGKTWTPWQHFSDSETDCEIYFGRDSLKPITKDDDVICTTEFSKIVPLESGEIIVRLLNSRPSANNYFNSTVLQEWSRATNIRIRLLRTKNLLGHLMSVARQDPTVTRRYFYSIKDISIGGRCVCNGHANTCVLDPRSRESNIRLLACSCQHNTCGTQCETCCEGFEQKKWRQNTNARPFQCEPCNCHGHSNSCHYDEGVDLRGESLDIHGRYEGGGVCENCQHNTEGINCNKCKSRFYRPYGRHWNETDVCQPCNCDYFYSTGNCEEETGRCECRVEFQAPDCDACSEGHFGYPNCRPCECFSNGTLGNYCEAIDGKCPCKSNFGGDFCKECAPGYYNFPECRPCECNEIGSDGSTCDEHTGQCVCKANYAGLKCDQCKDGHYDYPSCAYCNCDIYGTEPGICNKKTGECLCKDGYGSTRCDHCIPGFYNYPECVPCNCSVAGSVQTVCDFNGKCPCLQNFAGKRCDQCMAGYYQFPECLPCNCDNHGSIGISCNNEGQCNCQNNFDGKTCNTCKENFYNYPLCESCDCNPAGVIAKFAGCGSVPAGELCQCKERVQGRICDQCRPLYWNLNVTNPDGCEDCDCLTDGTIGALDTCDTKSGQCSCKKFVGGRRCDECIDGTFDLFGTSLFGCKPCGCDIGGSSSPICNKQNGECRCHPRITGRDCTRPLQLHYYPTLYQLKYEYEDGMTSTGAQVRYQFDEDIFPDFSKIGYAVFSQLQNEITNEVNIQKSSFYRLIIRYVNPGLDPVIAEISVQSENAINPDQDGKIVFKPNKKPEFVTMSGTKGEVPTPIVLDPGKYTIVIKTDQPLYLDYFVLLPAAYYEASILTRNVINPCKINSNMGLCRLYRYPSIHSYKPVFNAQDAAEFYRNFEHLSAINENEPFPLITSSQNELNYIISVPKPGRYVLVLDYITDSSFSDAVFLSVNQEGESEQDGIILLYPCTYAMVCRGPIMDKESREKVFFIDVNDTLPFIINGDNVQGVAIKSLTAIPYDQWSTDFIQPQAVCVLKNGACVEASFIPAPNSKKIEFELDQEERVAVENLPEFASNGTKTVYITAASPSVQFSSKVHEAARYVVIVHYYQPNHPKFNIIYRLQTENQNYDGKFTLKHCPSTSGCRDVIELNDAYAWFDIGDQFTFSFTNLNENGVWLDYIILVPVEFYHNQLLTEEEFDQTNEFLKECGQDHFNIQLNASDFCKSSVFSLTSDYNVGALPCNCDIDGSKSFECEPFGGQCQCKANIVGRMCDACKTGYYGFPECRPCSCPSTAICEKQTGECICPPRVTGEKCDQCVPYTFGFDQIIGCEDCNCNQYGVLDGNLQCDLNNGSCICSPNVVGRACDKCAYGFFNFPYCGPCRCDLRGTTLEVCDQDDETCFCKKNVQGRECNECMEGTYNLQEKNPDGCTKCFCFGQTTRCENAYLRPFDVSMMKNLSLHNINVKGGKWEKVDWTTEEIIMVNDTTAQVVLGDVDNPDLLEGYAYFGMLEYFINQNNHLTAYGGFLRYNLYYTTHIFGDALIGPDVILEAKDIKIKHLNYRQPAASQPFEGIIEMIESNFQTLSGAPVTREQFMTVLRDLTKIYIRAAYFDKTLTTYLSDVTLTCADEDPENYHLYQEIPAEKCLCPPGYTGLSCENCAPGYYRDPNGPHGGYCIPCECNGHAATCDCNTGICENCQHHTTGDHCDQCIEGYYGNATFGSPYDCMICSCPLPFDSNNFAYGCEVSPDGYSISCDCKPGYTGHKCQSCANGYYGRPEVPGEICKPCECSGNIDPSMPGACDSVTGECIHCLNNTFGTACNICAPGFYGDAVILKDCKSCICDDLGTDHCDSTTGTCVCHQNVVGEKCDRCLDDHYGFESGYGCLLCDCGVASNSTQCDDNTGECACKVGVTGRQCDRCMPGFWDYGPNGCTPCSCNTELSRGLGCNPYTGQCECLQSVIGEKCDSCPHRWVFIENQGCEECDGCHHALLNTTDALHTQLKPVVEELSTVTKSYYTTQKLKRLNEEAEELKPEVEKLDPTVNNLSEQINEVDSLEMDTKNHIKKSNYNNEKSIDLKKASNDLLKNANENSGNFKTVTTTVLNTIKEVADLATNLDLDEKNTHDRAVEEAERFLDLIKSYDPEVLFKPSPKADQCNADLVFGDVDKFASPIKEQKENLDIYQKSLEDYNKRLDDLRGKSREIVMQTIAIRDLNAKNKESRLKQNLQTISDLLKEAEDSLKEGKSLKNNSTKRLGDLDLSFGDAERLSKKLDNLNKDLDKILPKNEEEYRVIAPLVQEVLDHVLNLEQKKTDLANQYSDITANSNDAIKAVGAYAEIEAGVTIARNKSQEAFDDATKALNLLDGISDRAGKSHQASNDLVHEGRDALSNVQSDLSPTLQKSKDDLAKIKQDIDAYTNKLKAMNDSVDNVNSDPYTELWKLIIKNADDALDLKTVSNATLQPILANVEKAAEKTTKVAKDVENTNKDIILASSQVQKVGELVPGIIGMIDELDAKNKKIDELSSQLNTDLDRLRRQIDQARIIANSVKVGMHFLPNTTLEIKTPENIQSQTFNTRISTHFKTDKPNGFLLYLGNEQKTQKQKRADFMAIEIENGYPVLIADFGDGPERVISNKLVDDNKWYEAIVDRKGNDITFIIREEDDQGEEQLHEKKETLPGEQTNFRLDENSRLFVGGYSDYQMPESIKQSSFEGEIEALKIGESDVGLWNFVDAENTNGAFERDRLITKEAKYTGYRFGGNGYVVLDARPFNFKQRSHISFKFKASRDSPNGLLFFVGSEEHYISLELCDGNVVFRFKLGQASQTVEIKTEHLFNDDEWHKVEAARESGNGELIVDDHRLYESTLYASGNYRVPDKMYFGGYPDRMFLSGIQTRNFDGCIDDVQIEGTPIDLTRNLESHDVLAGCPQKFSSVVGFAADKYGYLKLRNLTIGNKLNINLKFKTIQSHGVLFYGMNNDQTATISLALEDGILVFRSSKYELNTDLNKFDDGEWHVVTAIHDGKRLKLSIDDIYDFSSREAPPALYVNFGEIYFGGLPLGFKSMKGALSNEAYFVGCIQDVTINNNVINFASSTDKSNAILNSCPRDILDFDKYKLVRYYPNGKTENPKPPEEDFDTRFSIDENEIEKDDRKDVDVSLAPITTTTITTSSTTTEKAIETEVTPIPIPITTQAPTTTTVTTTTKVYSIDQKHPECVLPVVPEYDVDFESAGYRFGTKPSSYLEYSSNPDATKTAYSFSLTFRTDKQNGLLFYSSDERHTNFVSVYLKNGYLTHIFSCSGASINLTSEKQFDNGEWHTITFSRENKKVTLKDETNEEKSQDLKVKCRNMDLKKSYFVGGANEKDLEDIELNLNLEKGHFSKNAFFGCIKDVKLNNTDIQLAEFPSDNVLPCSDLIEKGVFFGKSGGYVKLREKFKVGTDMTISMDIKPRNLTGVLTSVHGKKSFFIVEMIKGNIHFSVDSGDGPRTVIFQPDPDQSLCDGNWHTVTVIKSRFILSINVDQFSSEPNVGNPEKHTMVDTTRPLFVGGHPHLAKIRGLKGRQPYQGCIRNFKINDVTEKITASMTTGHVETGVCHLR</sequence>
<evidence type="ECO:0000259" key="19">
    <source>
        <dbReference type="PROSITE" id="PS51115"/>
    </source>
</evidence>
<dbReference type="SMART" id="SM00282">
    <property type="entry name" value="LamG"/>
    <property type="match status" value="5"/>
</dbReference>
<evidence type="ECO:0000256" key="2">
    <source>
        <dbReference type="ARBA" id="ARBA00022525"/>
    </source>
</evidence>
<feature type="domain" description="Laminin G" evidence="17">
    <location>
        <begin position="2682"/>
        <end position="2868"/>
    </location>
</feature>
<dbReference type="FunFam" id="2.10.25.10:FF:000051">
    <property type="entry name" value="Laminin subunit alpha 4"/>
    <property type="match status" value="1"/>
</dbReference>
<dbReference type="GO" id="GO:0030155">
    <property type="term" value="P:regulation of cell adhesion"/>
    <property type="evidence" value="ECO:0007669"/>
    <property type="project" value="InterPro"/>
</dbReference>
<evidence type="ECO:0000256" key="7">
    <source>
        <dbReference type="ARBA" id="ARBA00022889"/>
    </source>
</evidence>
<dbReference type="FunFam" id="2.10.25.10:FF:000090">
    <property type="entry name" value="laminin subunit alpha"/>
    <property type="match status" value="2"/>
</dbReference>
<feature type="disulfide bond" evidence="14">
    <location>
        <begin position="1442"/>
        <end position="1451"/>
    </location>
</feature>
<dbReference type="InterPro" id="IPR013320">
    <property type="entry name" value="ConA-like_dom_sf"/>
</dbReference>
<evidence type="ECO:0000256" key="5">
    <source>
        <dbReference type="ARBA" id="ARBA00022737"/>
    </source>
</evidence>
<dbReference type="InterPro" id="IPR010307">
    <property type="entry name" value="Laminin_dom_II"/>
</dbReference>
<dbReference type="InterPro" id="IPR009254">
    <property type="entry name" value="Laminin_aI"/>
</dbReference>
<feature type="disulfide bond" evidence="14">
    <location>
        <begin position="511"/>
        <end position="523"/>
    </location>
</feature>
<dbReference type="Pfam" id="PF00053">
    <property type="entry name" value="EGF_laminin"/>
    <property type="match status" value="19"/>
</dbReference>
<dbReference type="Pfam" id="PF06009">
    <property type="entry name" value="Laminin_II"/>
    <property type="match status" value="1"/>
</dbReference>
<dbReference type="PROSITE" id="PS50025">
    <property type="entry name" value="LAM_G_DOMAIN"/>
    <property type="match status" value="5"/>
</dbReference>
<feature type="domain" description="Laminin EGF-like" evidence="18">
    <location>
        <begin position="511"/>
        <end position="556"/>
    </location>
</feature>
<dbReference type="FunFam" id="2.60.120.260:FF:000092">
    <property type="entry name" value="Laminin subunit alpha-3"/>
    <property type="match status" value="1"/>
</dbReference>
<evidence type="ECO:0000313" key="21">
    <source>
        <dbReference type="EMBL" id="KAG5678008.1"/>
    </source>
</evidence>
<comment type="caution">
    <text evidence="21">The sequence shown here is derived from an EMBL/GenBank/DDBJ whole genome shotgun (WGS) entry which is preliminary data.</text>
</comment>
<comment type="subcellular location">
    <subcellularLocation>
        <location evidence="1">Secreted</location>
        <location evidence="1">Extracellular space</location>
        <location evidence="1">Extracellular matrix</location>
        <location evidence="1">Basement membrane</location>
    </subcellularLocation>
</comment>
<dbReference type="Pfam" id="PF02210">
    <property type="entry name" value="Laminin_G_2"/>
    <property type="match status" value="5"/>
</dbReference>
<evidence type="ECO:0000313" key="22">
    <source>
        <dbReference type="Proteomes" id="UP001107558"/>
    </source>
</evidence>
<feature type="chain" id="PRO_5039905583" description="Laminin subunit alpha" evidence="16">
    <location>
        <begin position="28"/>
        <end position="3718"/>
    </location>
</feature>
<dbReference type="PROSITE" id="PS00022">
    <property type="entry name" value="EGF_1"/>
    <property type="match status" value="1"/>
</dbReference>
<comment type="caution">
    <text evidence="14">Lacks conserved residue(s) required for the propagation of feature annotation.</text>
</comment>
<feature type="disulfide bond" evidence="14">
    <location>
        <begin position="623"/>
        <end position="632"/>
    </location>
</feature>
<feature type="signal peptide" evidence="16">
    <location>
        <begin position="1"/>
        <end position="27"/>
    </location>
</feature>
<feature type="domain" description="Laminin G" evidence="17">
    <location>
        <begin position="3540"/>
        <end position="3715"/>
    </location>
</feature>
<evidence type="ECO:0000256" key="1">
    <source>
        <dbReference type="ARBA" id="ARBA00004302"/>
    </source>
</evidence>
<feature type="domain" description="Laminin EGF-like" evidence="18">
    <location>
        <begin position="1470"/>
        <end position="1517"/>
    </location>
</feature>
<feature type="domain" description="Laminin EGF-like" evidence="18">
    <location>
        <begin position="1814"/>
        <end position="1863"/>
    </location>
</feature>
<evidence type="ECO:0000256" key="11">
    <source>
        <dbReference type="ARBA" id="ARBA00023292"/>
    </source>
</evidence>
<evidence type="ECO:0000256" key="4">
    <source>
        <dbReference type="ARBA" id="ARBA00022729"/>
    </source>
</evidence>
<dbReference type="InterPro" id="IPR002049">
    <property type="entry name" value="LE_dom"/>
</dbReference>
<feature type="disulfide bond" evidence="14">
    <location>
        <begin position="1381"/>
        <end position="1398"/>
    </location>
</feature>
<feature type="disulfide bond" evidence="14">
    <location>
        <begin position="557"/>
        <end position="569"/>
    </location>
</feature>
<feature type="domain" description="Laminin EGF-like" evidence="18">
    <location>
        <begin position="1518"/>
        <end position="1568"/>
    </location>
</feature>
<feature type="disulfide bond" evidence="14">
    <location>
        <begin position="1400"/>
        <end position="1409"/>
    </location>
</feature>
<feature type="coiled-coil region" evidence="15">
    <location>
        <begin position="2305"/>
        <end position="2372"/>
    </location>
</feature>
<dbReference type="GO" id="GO:0030334">
    <property type="term" value="P:regulation of cell migration"/>
    <property type="evidence" value="ECO:0007669"/>
    <property type="project" value="InterPro"/>
</dbReference>
<feature type="coiled-coil region" evidence="15">
    <location>
        <begin position="2648"/>
        <end position="2675"/>
    </location>
</feature>
<dbReference type="InterPro" id="IPR056863">
    <property type="entry name" value="LMN_ATRN_NET-like_EGF"/>
</dbReference>
<dbReference type="InterPro" id="IPR008211">
    <property type="entry name" value="Laminin_N"/>
</dbReference>
<dbReference type="FunFam" id="2.10.25.10:FF:000083">
    <property type="entry name" value="Laminin subunit alpha"/>
    <property type="match status" value="1"/>
</dbReference>
<evidence type="ECO:0000256" key="16">
    <source>
        <dbReference type="SAM" id="SignalP"/>
    </source>
</evidence>
<dbReference type="SMART" id="SM00281">
    <property type="entry name" value="LamB"/>
    <property type="match status" value="1"/>
</dbReference>
<dbReference type="InterPro" id="IPR000742">
    <property type="entry name" value="EGF"/>
</dbReference>
<feature type="domain" description="Laminin EGF-like" evidence="18">
    <location>
        <begin position="557"/>
        <end position="602"/>
    </location>
</feature>
<dbReference type="FunFam" id="2.10.25.10:FF:000407">
    <property type="entry name" value="Laminin subunit alpha-3"/>
    <property type="match status" value="1"/>
</dbReference>
<keyword evidence="7" id="KW-0130">Cell adhesion</keyword>
<dbReference type="FunFam" id="2.10.25.10:FF:000189">
    <property type="entry name" value="Laminin subunit alpha 2"/>
    <property type="match status" value="1"/>
</dbReference>
<evidence type="ECO:0000256" key="15">
    <source>
        <dbReference type="SAM" id="Coils"/>
    </source>
</evidence>
<feature type="disulfide bond" evidence="14">
    <location>
        <begin position="1493"/>
        <end position="1502"/>
    </location>
</feature>
<dbReference type="Pfam" id="PF00055">
    <property type="entry name" value="Laminin_N"/>
    <property type="match status" value="1"/>
</dbReference>
<feature type="disulfide bond" evidence="13">
    <location>
        <begin position="3688"/>
        <end position="3715"/>
    </location>
</feature>
<comment type="subunit">
    <text evidence="12">Laminin is a complex glycoprotein, consisting of three different polypeptide chains (alpha, beta, gamma), which are bound to each other by disulfide bonds into a cross-shaped molecule comprising one long and three short arms with globules at each end.</text>
</comment>
<feature type="disulfide bond" evidence="14">
    <location>
        <begin position="467"/>
        <end position="484"/>
    </location>
</feature>
<evidence type="ECO:0000256" key="8">
    <source>
        <dbReference type="ARBA" id="ARBA00023054"/>
    </source>
</evidence>
<reference evidence="21" key="1">
    <citation type="submission" date="2021-03" db="EMBL/GenBank/DDBJ databases">
        <title>Chromosome level genome of the anhydrobiotic midge Polypedilum vanderplanki.</title>
        <authorList>
            <person name="Yoshida Y."/>
            <person name="Kikawada T."/>
            <person name="Gusev O."/>
        </authorList>
    </citation>
    <scope>NUCLEOTIDE SEQUENCE</scope>
    <source>
        <strain evidence="21">NIAS01</strain>
        <tissue evidence="21">Whole body or cell culture</tissue>
    </source>
</reference>
<dbReference type="PROSITE" id="PS50027">
    <property type="entry name" value="EGF_LAM_2"/>
    <property type="match status" value="14"/>
</dbReference>
<dbReference type="GO" id="GO:0009888">
    <property type="term" value="P:tissue development"/>
    <property type="evidence" value="ECO:0007669"/>
    <property type="project" value="TreeGrafter"/>
</dbReference>
<feature type="disulfide bond" evidence="14">
    <location>
        <begin position="2042"/>
        <end position="2051"/>
    </location>
</feature>
<feature type="disulfide bond" evidence="14">
    <location>
        <begin position="1994"/>
        <end position="2003"/>
    </location>
</feature>
<feature type="domain" description="Laminin EGF-like" evidence="18">
    <location>
        <begin position="603"/>
        <end position="647"/>
    </location>
</feature>
<dbReference type="GO" id="GO:0009887">
    <property type="term" value="P:animal organ morphogenesis"/>
    <property type="evidence" value="ECO:0007669"/>
    <property type="project" value="TreeGrafter"/>
</dbReference>
<proteinExistence type="predicted"/>
<gene>
    <name evidence="21" type="ORF">PVAND_007717</name>
</gene>
<dbReference type="SUPFAM" id="SSF49899">
    <property type="entry name" value="Concanavalin A-like lectins/glucanases"/>
    <property type="match status" value="5"/>
</dbReference>
<name>A0A9J6C829_POLVA</name>
<dbReference type="EMBL" id="JADBJN010000002">
    <property type="protein sequence ID" value="KAG5678008.1"/>
    <property type="molecule type" value="Genomic_DNA"/>
</dbReference>
<feature type="domain" description="Laminin EGF-like" evidence="18">
    <location>
        <begin position="2022"/>
        <end position="2068"/>
    </location>
</feature>
<keyword evidence="4 16" id="KW-0732">Signal</keyword>
<feature type="disulfide bond" evidence="14">
    <location>
        <begin position="532"/>
        <end position="541"/>
    </location>
</feature>
<dbReference type="SMART" id="SM00180">
    <property type="entry name" value="EGF_Lam"/>
    <property type="match status" value="22"/>
</dbReference>
<feature type="disulfide bond" evidence="14">
    <location>
        <begin position="1379"/>
        <end position="1391"/>
    </location>
</feature>
<feature type="disulfide bond" evidence="14">
    <location>
        <begin position="465"/>
        <end position="477"/>
    </location>
</feature>